<sequence>MHMFETTAVLTDSLTTAHSPLQIIFALKENNGGKLDSHRWFFNAITAQVSKNIALRPSWLMWEQNLIQTPCGNCTCSSVVINVIRVKSLMLDTMSWKKILTSEVVAVTTI</sequence>
<proteinExistence type="predicted"/>
<feature type="non-terminal residue" evidence="1">
    <location>
        <position position="110"/>
    </location>
</feature>
<reference evidence="1" key="1">
    <citation type="submission" date="2015-04" db="EMBL/GenBank/DDBJ databases">
        <title>The genome sequence of the plant pathogenic Rhizarian Plasmodiophora brassicae reveals insights in its biotrophic life cycle and the origin of chitin synthesis.</title>
        <authorList>
            <person name="Schwelm A."/>
            <person name="Fogelqvist J."/>
            <person name="Knaust A."/>
            <person name="Julke S."/>
            <person name="Lilja T."/>
            <person name="Dhandapani V."/>
            <person name="Bonilla-Rosso G."/>
            <person name="Karlsson M."/>
            <person name="Shevchenko A."/>
            <person name="Choi S.R."/>
            <person name="Kim H.G."/>
            <person name="Park J.Y."/>
            <person name="Lim Y.P."/>
            <person name="Ludwig-Muller J."/>
            <person name="Dixelius C."/>
        </authorList>
    </citation>
    <scope>NUCLEOTIDE SEQUENCE</scope>
    <source>
        <tissue evidence="1">Potato root galls</tissue>
    </source>
</reference>
<dbReference type="AlphaFoldDB" id="A0A0H5QPX5"/>
<evidence type="ECO:0008006" key="2">
    <source>
        <dbReference type="Google" id="ProtNLM"/>
    </source>
</evidence>
<protein>
    <recommendedName>
        <fullName evidence="2">Chitin synthase</fullName>
    </recommendedName>
</protein>
<name>A0A0H5QPX5_9EUKA</name>
<organism evidence="1">
    <name type="scientific">Spongospora subterranea</name>
    <dbReference type="NCBI Taxonomy" id="70186"/>
    <lineage>
        <taxon>Eukaryota</taxon>
        <taxon>Sar</taxon>
        <taxon>Rhizaria</taxon>
        <taxon>Endomyxa</taxon>
        <taxon>Phytomyxea</taxon>
        <taxon>Plasmodiophorida</taxon>
        <taxon>Plasmodiophoridae</taxon>
        <taxon>Spongospora</taxon>
    </lineage>
</organism>
<dbReference type="EMBL" id="HACM01003225">
    <property type="protein sequence ID" value="CRZ03667.1"/>
    <property type="molecule type" value="Transcribed_RNA"/>
</dbReference>
<accession>A0A0H5QPX5</accession>
<evidence type="ECO:0000313" key="1">
    <source>
        <dbReference type="EMBL" id="CRZ03667.1"/>
    </source>
</evidence>
<dbReference type="Pfam" id="PF01644">
    <property type="entry name" value="Chitin_synth_1"/>
    <property type="match status" value="1"/>
</dbReference>